<feature type="signal peptide" evidence="1">
    <location>
        <begin position="1"/>
        <end position="20"/>
    </location>
</feature>
<dbReference type="EMBL" id="BSPC01000080">
    <property type="protein sequence ID" value="GLS23731.1"/>
    <property type="molecule type" value="Genomic_DNA"/>
</dbReference>
<accession>A0ABQ6CTR3</accession>
<keyword evidence="1" id="KW-0732">Signal</keyword>
<evidence type="ECO:0000313" key="2">
    <source>
        <dbReference type="EMBL" id="GLS23731.1"/>
    </source>
</evidence>
<protein>
    <submittedName>
        <fullName evidence="2">Uncharacterized protein</fullName>
    </submittedName>
</protein>
<evidence type="ECO:0000256" key="1">
    <source>
        <dbReference type="SAM" id="SignalP"/>
    </source>
</evidence>
<proteinExistence type="predicted"/>
<evidence type="ECO:0000313" key="3">
    <source>
        <dbReference type="Proteomes" id="UP001156882"/>
    </source>
</evidence>
<dbReference type="Proteomes" id="UP001156882">
    <property type="component" value="Unassembled WGS sequence"/>
</dbReference>
<name>A0ABQ6CTR3_9HYPH</name>
<reference evidence="3" key="1">
    <citation type="journal article" date="2019" name="Int. J. Syst. Evol. Microbiol.">
        <title>The Global Catalogue of Microorganisms (GCM) 10K type strain sequencing project: providing services to taxonomists for standard genome sequencing and annotation.</title>
        <authorList>
            <consortium name="The Broad Institute Genomics Platform"/>
            <consortium name="The Broad Institute Genome Sequencing Center for Infectious Disease"/>
            <person name="Wu L."/>
            <person name="Ma J."/>
        </authorList>
    </citation>
    <scope>NUCLEOTIDE SEQUENCE [LARGE SCALE GENOMIC DNA]</scope>
    <source>
        <strain evidence="3">NBRC 101365</strain>
    </source>
</reference>
<feature type="chain" id="PRO_5046851127" evidence="1">
    <location>
        <begin position="21"/>
        <end position="121"/>
    </location>
</feature>
<keyword evidence="3" id="KW-1185">Reference proteome</keyword>
<organism evidence="2 3">
    <name type="scientific">Labrys miyagiensis</name>
    <dbReference type="NCBI Taxonomy" id="346912"/>
    <lineage>
        <taxon>Bacteria</taxon>
        <taxon>Pseudomonadati</taxon>
        <taxon>Pseudomonadota</taxon>
        <taxon>Alphaproteobacteria</taxon>
        <taxon>Hyphomicrobiales</taxon>
        <taxon>Xanthobacteraceae</taxon>
        <taxon>Labrys</taxon>
    </lineage>
</organism>
<dbReference type="RefSeq" id="WP_284316662.1">
    <property type="nucleotide sequence ID" value="NZ_BSPC01000080.1"/>
</dbReference>
<comment type="caution">
    <text evidence="2">The sequence shown here is derived from an EMBL/GenBank/DDBJ whole genome shotgun (WGS) entry which is preliminary data.</text>
</comment>
<gene>
    <name evidence="2" type="ORF">GCM10007874_67520</name>
</gene>
<sequence length="121" mass="13467">MKLACLSAACLLAFTTMAAAEQPLTSYDARLSAQDHFNSTGERLTSVAAIIRQDRANYYVYGNRDAEDEGDSFFADKANRERLEEFLNNGRISASAERAILNGSPLIHVDVYRRFIVVTVE</sequence>